<dbReference type="Pfam" id="PF11072">
    <property type="entry name" value="DUF2859"/>
    <property type="match status" value="1"/>
</dbReference>
<dbReference type="RefSeq" id="WP_135060869.1">
    <property type="nucleotide sequence ID" value="NZ_CP038254.1"/>
</dbReference>
<proteinExistence type="predicted"/>
<keyword evidence="1" id="KW-0732">Signal</keyword>
<dbReference type="EMBL" id="CP038254">
    <property type="protein sequence ID" value="QBR84683.1"/>
    <property type="molecule type" value="Genomic_DNA"/>
</dbReference>
<evidence type="ECO:0000313" key="3">
    <source>
        <dbReference type="Proteomes" id="UP000295517"/>
    </source>
</evidence>
<feature type="signal peptide" evidence="1">
    <location>
        <begin position="1"/>
        <end position="15"/>
    </location>
</feature>
<sequence length="142" mass="15854">MRILLLMIISFKAFCLQTIPLVDITAGSNSQLDLSSPIGVPVSSKASVGKVTNQKIDTHLFHNAVFVIGADQLSQKWLTHHQQKLRDAQAIGFITNVDNFDIIIKLQEQTQLPLLPVNIDPLIKLLNISHYPFAITEGELWQ</sequence>
<dbReference type="AlphaFoldDB" id="A0AAX1EI16"/>
<evidence type="ECO:0000256" key="1">
    <source>
        <dbReference type="SAM" id="SignalP"/>
    </source>
</evidence>
<reference evidence="2 3" key="1">
    <citation type="submission" date="2019-03" db="EMBL/GenBank/DDBJ databases">
        <title>Diverse conjugative elements silence natural transformation in Legionella species.</title>
        <authorList>
            <person name="Durieux I."/>
            <person name="Ginevra C."/>
            <person name="Attaiech L."/>
            <person name="Picq K."/>
            <person name="Juan P.A."/>
            <person name="Jarraud S."/>
            <person name="Charpentier X."/>
        </authorList>
    </citation>
    <scope>NUCLEOTIDE SEQUENCE [LARGE SCALE GENOMIC DNA]</scope>
    <source>
        <strain evidence="2 3">HL-0427-4011</strain>
    </source>
</reference>
<feature type="chain" id="PRO_5043342792" evidence="1">
    <location>
        <begin position="16"/>
        <end position="142"/>
    </location>
</feature>
<organism evidence="2 3">
    <name type="scientific">Legionella israelensis</name>
    <dbReference type="NCBI Taxonomy" id="454"/>
    <lineage>
        <taxon>Bacteria</taxon>
        <taxon>Pseudomonadati</taxon>
        <taxon>Pseudomonadota</taxon>
        <taxon>Gammaproteobacteria</taxon>
        <taxon>Legionellales</taxon>
        <taxon>Legionellaceae</taxon>
        <taxon>Legionella</taxon>
    </lineage>
</organism>
<name>A0AAX1EI16_9GAMM</name>
<protein>
    <submittedName>
        <fullName evidence="2">Integrating conjugative element protein</fullName>
    </submittedName>
</protein>
<evidence type="ECO:0000313" key="2">
    <source>
        <dbReference type="EMBL" id="QBR84683.1"/>
    </source>
</evidence>
<dbReference type="Proteomes" id="UP000295517">
    <property type="component" value="Chromosome"/>
</dbReference>
<dbReference type="InterPro" id="IPR021300">
    <property type="entry name" value="Integr_conj_element_PFL4695"/>
</dbReference>
<accession>A0AAX1EI16</accession>
<dbReference type="NCBIfam" id="TIGR03765">
    <property type="entry name" value="ICE_PFL_4695"/>
    <property type="match status" value="1"/>
</dbReference>
<gene>
    <name evidence="2" type="ORF">E3983_10095</name>
</gene>